<dbReference type="Pfam" id="PF00290">
    <property type="entry name" value="Trp_syntA"/>
    <property type="match status" value="1"/>
</dbReference>
<sequence length="259" mass="27266">MSILTERIRSANASGRKAVIPYLPAGFPDRERFWAEVSALDAGGADVIEIGVPFSDPVADGPVVEAASLECLEHGVTLEWILAELGRRKGAFRAGIVLMGYYNPFLQYGLERLGRDCAAAGVGGLIVPDLPLEESGPLRAALAGTGTECICLVGLNTPPERLAEYARVARGFVYFVSVLGTTGVRESLPEEVLAKLAQVRPAFSVPVALGFGISRPAQVAPFGDLIDAAVVGSALIKRLREGGDGAGFMKDWREGASLG</sequence>
<dbReference type="Gene3D" id="3.20.20.70">
    <property type="entry name" value="Aldolase class I"/>
    <property type="match status" value="1"/>
</dbReference>
<evidence type="ECO:0000256" key="5">
    <source>
        <dbReference type="ARBA" id="ARBA00023141"/>
    </source>
</evidence>
<comment type="pathway">
    <text evidence="1 8">Amino-acid biosynthesis; L-tryptophan biosynthesis; L-tryptophan from chorismate: step 5/5.</text>
</comment>
<reference evidence="10 11" key="1">
    <citation type="submission" date="2020-04" db="EMBL/GenBank/DDBJ databases">
        <authorList>
            <consortium name="Desulfovibrio sp. FSS-1 genome sequencing consortium"/>
            <person name="Shimoshige H."/>
            <person name="Kobayashi H."/>
            <person name="Maekawa T."/>
        </authorList>
    </citation>
    <scope>NUCLEOTIDE SEQUENCE [LARGE SCALE GENOMIC DNA]</scope>
    <source>
        <strain evidence="10 11">SIID29052-01</strain>
    </source>
</reference>
<keyword evidence="5 8" id="KW-0057">Aromatic amino acid biosynthesis</keyword>
<keyword evidence="4 8" id="KW-0822">Tryptophan biosynthesis</keyword>
<keyword evidence="6 8" id="KW-0456">Lyase</keyword>
<dbReference type="EC" id="4.2.1.20" evidence="8"/>
<dbReference type="NCBIfam" id="TIGR00262">
    <property type="entry name" value="trpA"/>
    <property type="match status" value="1"/>
</dbReference>
<protein>
    <recommendedName>
        <fullName evidence="8">Tryptophan synthase alpha chain</fullName>
        <ecNumber evidence="8">4.2.1.20</ecNumber>
    </recommendedName>
</protein>
<dbReference type="InterPro" id="IPR011060">
    <property type="entry name" value="RibuloseP-bd_barrel"/>
</dbReference>
<feature type="active site" description="Proton acceptor" evidence="8">
    <location>
        <position position="60"/>
    </location>
</feature>
<dbReference type="CDD" id="cd04724">
    <property type="entry name" value="Tryptophan_synthase_alpha"/>
    <property type="match status" value="1"/>
</dbReference>
<dbReference type="InterPro" id="IPR013785">
    <property type="entry name" value="Aldolase_TIM"/>
</dbReference>
<organism evidence="10 11">
    <name type="scientific">Fundidesulfovibrio magnetotacticus</name>
    <dbReference type="NCBI Taxonomy" id="2730080"/>
    <lineage>
        <taxon>Bacteria</taxon>
        <taxon>Pseudomonadati</taxon>
        <taxon>Thermodesulfobacteriota</taxon>
        <taxon>Desulfovibrionia</taxon>
        <taxon>Desulfovibrionales</taxon>
        <taxon>Desulfovibrionaceae</taxon>
        <taxon>Fundidesulfovibrio</taxon>
    </lineage>
</organism>
<dbReference type="PANTHER" id="PTHR43406:SF1">
    <property type="entry name" value="TRYPTOPHAN SYNTHASE ALPHA CHAIN, CHLOROPLASTIC"/>
    <property type="match status" value="1"/>
</dbReference>
<comment type="subunit">
    <text evidence="2 8">Tetramer of two alpha and two beta chains.</text>
</comment>
<evidence type="ECO:0000313" key="11">
    <source>
        <dbReference type="Proteomes" id="UP000494245"/>
    </source>
</evidence>
<accession>A0A6V8LMT2</accession>
<proteinExistence type="inferred from homology"/>
<name>A0A6V8LMT2_9BACT</name>
<dbReference type="PROSITE" id="PS00167">
    <property type="entry name" value="TRP_SYNTHASE_ALPHA"/>
    <property type="match status" value="1"/>
</dbReference>
<dbReference type="GO" id="GO:0005829">
    <property type="term" value="C:cytosol"/>
    <property type="evidence" value="ECO:0007669"/>
    <property type="project" value="TreeGrafter"/>
</dbReference>
<evidence type="ECO:0000256" key="4">
    <source>
        <dbReference type="ARBA" id="ARBA00022822"/>
    </source>
</evidence>
<reference evidence="10 11" key="2">
    <citation type="submission" date="2020-05" db="EMBL/GenBank/DDBJ databases">
        <title>Draft genome sequence of Desulfovibrio sp. strainFSS-1.</title>
        <authorList>
            <person name="Shimoshige H."/>
            <person name="Kobayashi H."/>
            <person name="Maekawa T."/>
        </authorList>
    </citation>
    <scope>NUCLEOTIDE SEQUENCE [LARGE SCALE GENOMIC DNA]</scope>
    <source>
        <strain evidence="10 11">SIID29052-01</strain>
    </source>
</reference>
<dbReference type="UniPathway" id="UPA00035">
    <property type="reaction ID" value="UER00044"/>
</dbReference>
<evidence type="ECO:0000256" key="7">
    <source>
        <dbReference type="ARBA" id="ARBA00049047"/>
    </source>
</evidence>
<dbReference type="HAMAP" id="MF_00131">
    <property type="entry name" value="Trp_synth_alpha"/>
    <property type="match status" value="1"/>
</dbReference>
<comment type="similarity">
    <text evidence="8 9">Belongs to the TrpA family.</text>
</comment>
<keyword evidence="11" id="KW-1185">Reference proteome</keyword>
<feature type="active site" description="Proton acceptor" evidence="8">
    <location>
        <position position="49"/>
    </location>
</feature>
<comment type="catalytic activity">
    <reaction evidence="7 8">
        <text>(1S,2R)-1-C-(indol-3-yl)glycerol 3-phosphate + L-serine = D-glyceraldehyde 3-phosphate + L-tryptophan + H2O</text>
        <dbReference type="Rhea" id="RHEA:10532"/>
        <dbReference type="ChEBI" id="CHEBI:15377"/>
        <dbReference type="ChEBI" id="CHEBI:33384"/>
        <dbReference type="ChEBI" id="CHEBI:57912"/>
        <dbReference type="ChEBI" id="CHEBI:58866"/>
        <dbReference type="ChEBI" id="CHEBI:59776"/>
        <dbReference type="EC" id="4.2.1.20"/>
    </reaction>
</comment>
<evidence type="ECO:0000256" key="1">
    <source>
        <dbReference type="ARBA" id="ARBA00004733"/>
    </source>
</evidence>
<dbReference type="AlphaFoldDB" id="A0A6V8LMT2"/>
<dbReference type="PANTHER" id="PTHR43406">
    <property type="entry name" value="TRYPTOPHAN SYNTHASE, ALPHA CHAIN"/>
    <property type="match status" value="1"/>
</dbReference>
<dbReference type="InterPro" id="IPR018204">
    <property type="entry name" value="Trp_synthase_alpha_AS"/>
</dbReference>
<evidence type="ECO:0000256" key="9">
    <source>
        <dbReference type="RuleBase" id="RU003662"/>
    </source>
</evidence>
<dbReference type="Proteomes" id="UP000494245">
    <property type="component" value="Unassembled WGS sequence"/>
</dbReference>
<evidence type="ECO:0000256" key="2">
    <source>
        <dbReference type="ARBA" id="ARBA00011270"/>
    </source>
</evidence>
<comment type="caution">
    <text evidence="10">The sequence shown here is derived from an EMBL/GenBank/DDBJ whole genome shotgun (WGS) entry which is preliminary data.</text>
</comment>
<gene>
    <name evidence="8 10" type="primary">trpA</name>
    <name evidence="10" type="ORF">NNJEOMEG_01820</name>
</gene>
<evidence type="ECO:0000256" key="3">
    <source>
        <dbReference type="ARBA" id="ARBA00022605"/>
    </source>
</evidence>
<evidence type="ECO:0000256" key="6">
    <source>
        <dbReference type="ARBA" id="ARBA00023239"/>
    </source>
</evidence>
<evidence type="ECO:0000256" key="8">
    <source>
        <dbReference type="HAMAP-Rule" id="MF_00131"/>
    </source>
</evidence>
<dbReference type="RefSeq" id="WP_173083589.1">
    <property type="nucleotide sequence ID" value="NZ_BLTE01000007.1"/>
</dbReference>
<dbReference type="GO" id="GO:0004834">
    <property type="term" value="F:tryptophan synthase activity"/>
    <property type="evidence" value="ECO:0007669"/>
    <property type="project" value="UniProtKB-UniRule"/>
</dbReference>
<dbReference type="SUPFAM" id="SSF51366">
    <property type="entry name" value="Ribulose-phoshate binding barrel"/>
    <property type="match status" value="1"/>
</dbReference>
<keyword evidence="3 8" id="KW-0028">Amino-acid biosynthesis</keyword>
<dbReference type="EMBL" id="BLTE01000007">
    <property type="protein sequence ID" value="GFK93982.1"/>
    <property type="molecule type" value="Genomic_DNA"/>
</dbReference>
<dbReference type="InterPro" id="IPR002028">
    <property type="entry name" value="Trp_synthase_suA"/>
</dbReference>
<comment type="function">
    <text evidence="8">The alpha subunit is responsible for the aldol cleavage of indoleglycerol phosphate to indole and glyceraldehyde 3-phosphate.</text>
</comment>
<evidence type="ECO:0000313" key="10">
    <source>
        <dbReference type="EMBL" id="GFK93982.1"/>
    </source>
</evidence>